<dbReference type="STRING" id="649639.Bcell_3557"/>
<evidence type="ECO:0000313" key="2">
    <source>
        <dbReference type="Proteomes" id="UP000001401"/>
    </source>
</evidence>
<dbReference type="Proteomes" id="UP000001401">
    <property type="component" value="Chromosome"/>
</dbReference>
<evidence type="ECO:0000313" key="1">
    <source>
        <dbReference type="EMBL" id="ADU31798.1"/>
    </source>
</evidence>
<dbReference type="KEGG" id="bco:Bcell_3557"/>
<reference evidence="1 2" key="1">
    <citation type="submission" date="2010-12" db="EMBL/GenBank/DDBJ databases">
        <title>Complete sequence of Bacillus cellulosilyticus DSM 2522.</title>
        <authorList>
            <consortium name="US DOE Joint Genome Institute"/>
            <person name="Lucas S."/>
            <person name="Copeland A."/>
            <person name="Lapidus A."/>
            <person name="Cheng J.-F."/>
            <person name="Bruce D."/>
            <person name="Goodwin L."/>
            <person name="Pitluck S."/>
            <person name="Chertkov O."/>
            <person name="Detter J.C."/>
            <person name="Han C."/>
            <person name="Tapia R."/>
            <person name="Land M."/>
            <person name="Hauser L."/>
            <person name="Jeffries C."/>
            <person name="Kyrpides N."/>
            <person name="Ivanova N."/>
            <person name="Mikhailova N."/>
            <person name="Brumm P."/>
            <person name="Mead D."/>
            <person name="Woyke T."/>
        </authorList>
    </citation>
    <scope>NUCLEOTIDE SEQUENCE [LARGE SCALE GENOMIC DNA]</scope>
    <source>
        <strain evidence="2">ATCC 21833 / DSM 2522 / FERM P-1141 / JCM 9156 / N-4</strain>
    </source>
</reference>
<name>E6TRG8_EVAC2</name>
<evidence type="ECO:0008006" key="3">
    <source>
        <dbReference type="Google" id="ProtNLM"/>
    </source>
</evidence>
<dbReference type="eggNOG" id="ENOG503245N">
    <property type="taxonomic scope" value="Bacteria"/>
</dbReference>
<dbReference type="PROSITE" id="PS51257">
    <property type="entry name" value="PROKAR_LIPOPROTEIN"/>
    <property type="match status" value="1"/>
</dbReference>
<gene>
    <name evidence="1" type="ordered locus">Bcell_3557</name>
</gene>
<keyword evidence="2" id="KW-1185">Reference proteome</keyword>
<accession>E6TRG8</accession>
<sequence precursor="true">MIKNRIRLLLLILITIIGGAGCTGKSTEEKMLQYLEETYNEEFEIEFVNKGGGGLFSSTSSSENAVAHLKDDPNVVFTVRENKDKTSYNDSYLLARWGRELEKKFSQKIENELPGNADYRIFIHSGVGTFDKTMVDYDPEEFIEVVNGDLSIELKVSIKVPHEPDLNLYSEGIYNLFQMIQSLGSRRYLFSIGFVDENEDTTEFIRTSFTNNIGWRSLNRKVYGTINLDHRFSEEIRNSNDVVERYKTKEK</sequence>
<dbReference type="HOGENOM" id="CLU_1114089_0_0_9"/>
<dbReference type="EMBL" id="CP002394">
    <property type="protein sequence ID" value="ADU31798.1"/>
    <property type="molecule type" value="Genomic_DNA"/>
</dbReference>
<dbReference type="AlphaFoldDB" id="E6TRG8"/>
<proteinExistence type="predicted"/>
<dbReference type="RefSeq" id="WP_013490129.1">
    <property type="nucleotide sequence ID" value="NC_014829.1"/>
</dbReference>
<protein>
    <recommendedName>
        <fullName evidence="3">Lipoprotein</fullName>
    </recommendedName>
</protein>
<organism evidence="1 2">
    <name type="scientific">Evansella cellulosilytica (strain ATCC 21833 / DSM 2522 / FERM P-1141 / JCM 9156 / N-4)</name>
    <name type="common">Bacillus cellulosilyticus</name>
    <dbReference type="NCBI Taxonomy" id="649639"/>
    <lineage>
        <taxon>Bacteria</taxon>
        <taxon>Bacillati</taxon>
        <taxon>Bacillota</taxon>
        <taxon>Bacilli</taxon>
        <taxon>Bacillales</taxon>
        <taxon>Bacillaceae</taxon>
        <taxon>Evansella</taxon>
    </lineage>
</organism>